<name>A0ABQ9Y2H9_9EUKA</name>
<protein>
    <submittedName>
        <fullName evidence="1">Uncharacterized protein</fullName>
    </submittedName>
</protein>
<dbReference type="EMBL" id="JARBJD010000042">
    <property type="protein sequence ID" value="KAK2957947.1"/>
    <property type="molecule type" value="Genomic_DNA"/>
</dbReference>
<evidence type="ECO:0000313" key="2">
    <source>
        <dbReference type="Proteomes" id="UP001281761"/>
    </source>
</evidence>
<dbReference type="Proteomes" id="UP001281761">
    <property type="component" value="Unassembled WGS sequence"/>
</dbReference>
<accession>A0ABQ9Y2H9</accession>
<gene>
    <name evidence="1" type="ORF">BLNAU_7123</name>
</gene>
<comment type="caution">
    <text evidence="1">The sequence shown here is derived from an EMBL/GenBank/DDBJ whole genome shotgun (WGS) entry which is preliminary data.</text>
</comment>
<organism evidence="1 2">
    <name type="scientific">Blattamonas nauphoetae</name>
    <dbReference type="NCBI Taxonomy" id="2049346"/>
    <lineage>
        <taxon>Eukaryota</taxon>
        <taxon>Metamonada</taxon>
        <taxon>Preaxostyla</taxon>
        <taxon>Oxymonadida</taxon>
        <taxon>Blattamonas</taxon>
    </lineage>
</organism>
<proteinExistence type="predicted"/>
<reference evidence="1 2" key="1">
    <citation type="journal article" date="2022" name="bioRxiv">
        <title>Genomics of Preaxostyla Flagellates Illuminates Evolutionary Transitions and the Path Towards Mitochondrial Loss.</title>
        <authorList>
            <person name="Novak L.V.F."/>
            <person name="Treitli S.C."/>
            <person name="Pyrih J."/>
            <person name="Halakuc P."/>
            <person name="Pipaliya S.V."/>
            <person name="Vacek V."/>
            <person name="Brzon O."/>
            <person name="Soukal P."/>
            <person name="Eme L."/>
            <person name="Dacks J.B."/>
            <person name="Karnkowska A."/>
            <person name="Elias M."/>
            <person name="Hampl V."/>
        </authorList>
    </citation>
    <scope>NUCLEOTIDE SEQUENCE [LARGE SCALE GENOMIC DNA]</scope>
    <source>
        <strain evidence="1">NAU3</strain>
        <tissue evidence="1">Gut</tissue>
    </source>
</reference>
<evidence type="ECO:0000313" key="1">
    <source>
        <dbReference type="EMBL" id="KAK2957947.1"/>
    </source>
</evidence>
<sequence length="357" mass="40443">MTDLDAKKSSCADTLSNNVSSRSLLFSTDCYPFVNWLEDQPEAEQEKAVVFRSLVATLKLQPAFDVSLEAQAAKFLKSVHPTSRASANAFLSNFASSPDFSLTDFVQSIIVLVSSSSEIIVSTTMEMLDSQIQLCSENIRLALVKADLIPQLLITLNPLSLSFTEAVDIHSSLIEINTGTLWITTPIGLRSLGIKDRGEQQSVHETGLKQILTPSEHYIRHLCTNRFSIIDDKLSLNFLSLLARHLRICPYYQPAMDFVLNMPIFLTIPSCLTFIESDHSIESFLYLMYRAQREWNKTSGEVRQMWITVHRMLRMEGIEDVMEEKLQNDENETSGQWTVIYSIDLNNFLGMNVPERE</sequence>
<keyword evidence="2" id="KW-1185">Reference proteome</keyword>